<evidence type="ECO:0000256" key="1">
    <source>
        <dbReference type="SAM" id="MobiDB-lite"/>
    </source>
</evidence>
<sequence length="599" mass="66738">MKKNLFPMASLAVIILFSLFIFTWCVGCDDDDDAEPTPTSTGTATKTPTPTNTHTPTATATPTPTPFPVNISVNYMVMSQGTEIGLFPKANLGAVTVPRIAGRECVVRAFVDLNGYDQNVSNVTARLYGFEDGDPLSGSPLEVTLASARPAPADDNWNHTLNFELPMDWIQEDTSFYLELDPHNTLTEINETDNRVPEAGVILFEFENTQDLDVMYVPIIHADLPPDTGAYEKIDEWLRWLYPNPAVRRSLHSTVTYTGAKVTEDGDNWNKVLNFLVSIRNAEDPPFSQYYYGIFDPGYNYGVVGLGYVGWPAAIGTDFKQFAGDTAAHEIGHNHGQWHAPCGVNSGLDDDYPYPGGEIGVVGWQIGTTTLYDKSIYKDIMSYCNKLWISDYNFAAFYEYDADLYYTTSLDVTVAERVFYLSGLLRGDQVYDLRGFDLLLHPPTPDQGRYVLVLVNAVGDEVARHRFEPIPIADLPDEFGFHVKIDRQGLECHGYRILDPTGKTISHQSRTGIPPSLVVETVDTIQGGGKRIEWVEKAETDLLRIVKVRSELKPDWEVRSMGENNTFFEVEALECAAGEVQIRIIISDGVRSAIVDYSI</sequence>
<evidence type="ECO:0008006" key="4">
    <source>
        <dbReference type="Google" id="ProtNLM"/>
    </source>
</evidence>
<dbReference type="SUPFAM" id="SSF55486">
    <property type="entry name" value="Metalloproteases ('zincins'), catalytic domain"/>
    <property type="match status" value="1"/>
</dbReference>
<gene>
    <name evidence="2" type="ORF">ACFL27_02680</name>
</gene>
<feature type="region of interest" description="Disordered" evidence="1">
    <location>
        <begin position="34"/>
        <end position="64"/>
    </location>
</feature>
<keyword evidence="3" id="KW-1185">Reference proteome</keyword>
<accession>A0ABV6YSK2</accession>
<dbReference type="EMBL" id="JBHPBY010000020">
    <property type="protein sequence ID" value="MFC1849091.1"/>
    <property type="molecule type" value="Genomic_DNA"/>
</dbReference>
<protein>
    <recommendedName>
        <fullName evidence="4">Peptidase M60 domain-containing protein</fullName>
    </recommendedName>
</protein>
<reference evidence="2 3" key="1">
    <citation type="submission" date="2024-09" db="EMBL/GenBank/DDBJ databases">
        <title>Laminarin stimulates single cell rates of sulfate reduction while oxygen inhibits transcriptomic activity in coastal marine sediment.</title>
        <authorList>
            <person name="Lindsay M."/>
            <person name="Orcutt B."/>
            <person name="Emerson D."/>
            <person name="Stepanauskas R."/>
            <person name="D'Angelo T."/>
        </authorList>
    </citation>
    <scope>NUCLEOTIDE SEQUENCE [LARGE SCALE GENOMIC DNA]</scope>
    <source>
        <strain evidence="2">SAG AM-311-K15</strain>
    </source>
</reference>
<comment type="caution">
    <text evidence="2">The sequence shown here is derived from an EMBL/GenBank/DDBJ whole genome shotgun (WGS) entry which is preliminary data.</text>
</comment>
<feature type="compositionally biased region" description="Low complexity" evidence="1">
    <location>
        <begin position="36"/>
        <end position="62"/>
    </location>
</feature>
<name>A0ABV6YSK2_UNCC1</name>
<organism evidence="2 3">
    <name type="scientific">candidate division CSSED10-310 bacterium</name>
    <dbReference type="NCBI Taxonomy" id="2855610"/>
    <lineage>
        <taxon>Bacteria</taxon>
        <taxon>Bacteria division CSSED10-310</taxon>
    </lineage>
</organism>
<proteinExistence type="predicted"/>
<dbReference type="Proteomes" id="UP001594351">
    <property type="component" value="Unassembled WGS sequence"/>
</dbReference>
<evidence type="ECO:0000313" key="2">
    <source>
        <dbReference type="EMBL" id="MFC1849091.1"/>
    </source>
</evidence>
<evidence type="ECO:0000313" key="3">
    <source>
        <dbReference type="Proteomes" id="UP001594351"/>
    </source>
</evidence>